<dbReference type="EMBL" id="SDRB02011207">
    <property type="protein sequence ID" value="THG02396.1"/>
    <property type="molecule type" value="Genomic_DNA"/>
</dbReference>
<keyword evidence="3" id="KW-1185">Reference proteome</keyword>
<feature type="region of interest" description="Disordered" evidence="1">
    <location>
        <begin position="77"/>
        <end position="99"/>
    </location>
</feature>
<sequence>MNGAGSLQFPLYTSYSKTLKQTSIRHYHHPPAMKDRPPPSAYGAVYVPPHHRHRSLITSSAPSNHSSSAPFVVDSKTVTTHNNNNNNNNSFPRGNSYPYLPYHQHQHQQQHRHQLKKISHFDADADDFSEEGSDFDIDPPSNPPTISLFSLSCLELSRGNS</sequence>
<protein>
    <submittedName>
        <fullName evidence="2">Uncharacterized protein</fullName>
    </submittedName>
</protein>
<dbReference type="Proteomes" id="UP000306102">
    <property type="component" value="Unassembled WGS sequence"/>
</dbReference>
<reference evidence="2 3" key="1">
    <citation type="journal article" date="2018" name="Proc. Natl. Acad. Sci. U.S.A.">
        <title>Draft genome sequence of Camellia sinensis var. sinensis provides insights into the evolution of the tea genome and tea quality.</title>
        <authorList>
            <person name="Wei C."/>
            <person name="Yang H."/>
            <person name="Wang S."/>
            <person name="Zhao J."/>
            <person name="Liu C."/>
            <person name="Gao L."/>
            <person name="Xia E."/>
            <person name="Lu Y."/>
            <person name="Tai Y."/>
            <person name="She G."/>
            <person name="Sun J."/>
            <person name="Cao H."/>
            <person name="Tong W."/>
            <person name="Gao Q."/>
            <person name="Li Y."/>
            <person name="Deng W."/>
            <person name="Jiang X."/>
            <person name="Wang W."/>
            <person name="Chen Q."/>
            <person name="Zhang S."/>
            <person name="Li H."/>
            <person name="Wu J."/>
            <person name="Wang P."/>
            <person name="Li P."/>
            <person name="Shi C."/>
            <person name="Zheng F."/>
            <person name="Jian J."/>
            <person name="Huang B."/>
            <person name="Shan D."/>
            <person name="Shi M."/>
            <person name="Fang C."/>
            <person name="Yue Y."/>
            <person name="Li F."/>
            <person name="Li D."/>
            <person name="Wei S."/>
            <person name="Han B."/>
            <person name="Jiang C."/>
            <person name="Yin Y."/>
            <person name="Xia T."/>
            <person name="Zhang Z."/>
            <person name="Bennetzen J.L."/>
            <person name="Zhao S."/>
            <person name="Wan X."/>
        </authorList>
    </citation>
    <scope>NUCLEOTIDE SEQUENCE [LARGE SCALE GENOMIC DNA]</scope>
    <source>
        <strain evidence="3">cv. Shuchazao</strain>
        <tissue evidence="2">Leaf</tissue>
    </source>
</reference>
<gene>
    <name evidence="2" type="ORF">TEA_004328</name>
</gene>
<feature type="compositionally biased region" description="Acidic residues" evidence="1">
    <location>
        <begin position="126"/>
        <end position="137"/>
    </location>
</feature>
<proteinExistence type="predicted"/>
<dbReference type="AlphaFoldDB" id="A0A4S4DK73"/>
<name>A0A4S4DK73_CAMSN</name>
<evidence type="ECO:0000313" key="3">
    <source>
        <dbReference type="Proteomes" id="UP000306102"/>
    </source>
</evidence>
<organism evidence="2 3">
    <name type="scientific">Camellia sinensis var. sinensis</name>
    <name type="common">China tea</name>
    <dbReference type="NCBI Taxonomy" id="542762"/>
    <lineage>
        <taxon>Eukaryota</taxon>
        <taxon>Viridiplantae</taxon>
        <taxon>Streptophyta</taxon>
        <taxon>Embryophyta</taxon>
        <taxon>Tracheophyta</taxon>
        <taxon>Spermatophyta</taxon>
        <taxon>Magnoliopsida</taxon>
        <taxon>eudicotyledons</taxon>
        <taxon>Gunneridae</taxon>
        <taxon>Pentapetalae</taxon>
        <taxon>asterids</taxon>
        <taxon>Ericales</taxon>
        <taxon>Theaceae</taxon>
        <taxon>Camellia</taxon>
    </lineage>
</organism>
<comment type="caution">
    <text evidence="2">The sequence shown here is derived from an EMBL/GenBank/DDBJ whole genome shotgun (WGS) entry which is preliminary data.</text>
</comment>
<evidence type="ECO:0000256" key="1">
    <source>
        <dbReference type="SAM" id="MobiDB-lite"/>
    </source>
</evidence>
<evidence type="ECO:0000313" key="2">
    <source>
        <dbReference type="EMBL" id="THG02396.1"/>
    </source>
</evidence>
<feature type="region of interest" description="Disordered" evidence="1">
    <location>
        <begin position="126"/>
        <end position="145"/>
    </location>
</feature>
<accession>A0A4S4DK73</accession>